<feature type="non-terminal residue" evidence="1">
    <location>
        <position position="1"/>
    </location>
</feature>
<gene>
    <name evidence="1" type="ORF">METZ01_LOCUS276472</name>
</gene>
<proteinExistence type="predicted"/>
<dbReference type="AlphaFoldDB" id="A0A382KGT1"/>
<sequence>VAKFVKRTLLAGLLLLAIGFAGLLRFDHLSSRPVELSEFSWFNKVEIYTAYVLMNVLGAPLYPEIAKEASLMLLPSSKDKEMTFESDFFLKSEFIQNKLDNYSEPVRLAWPPDSYVLGNSENRVALALNTGTLHVEDGKAKVSVPCTWPKQSLVNVGLPGLLDIRVQEGLFWVLEQEGWIHPYTAVWEADLPVK</sequence>
<organism evidence="1">
    <name type="scientific">marine metagenome</name>
    <dbReference type="NCBI Taxonomy" id="408172"/>
    <lineage>
        <taxon>unclassified sequences</taxon>
        <taxon>metagenomes</taxon>
        <taxon>ecological metagenomes</taxon>
    </lineage>
</organism>
<evidence type="ECO:0000313" key="1">
    <source>
        <dbReference type="EMBL" id="SVC23618.1"/>
    </source>
</evidence>
<accession>A0A382KGT1</accession>
<dbReference type="EMBL" id="UINC01080565">
    <property type="protein sequence ID" value="SVC23618.1"/>
    <property type="molecule type" value="Genomic_DNA"/>
</dbReference>
<name>A0A382KGT1_9ZZZZ</name>
<protein>
    <submittedName>
        <fullName evidence="1">Uncharacterized protein</fullName>
    </submittedName>
</protein>
<reference evidence="1" key="1">
    <citation type="submission" date="2018-05" db="EMBL/GenBank/DDBJ databases">
        <authorList>
            <person name="Lanie J.A."/>
            <person name="Ng W.-L."/>
            <person name="Kazmierczak K.M."/>
            <person name="Andrzejewski T.M."/>
            <person name="Davidsen T.M."/>
            <person name="Wayne K.J."/>
            <person name="Tettelin H."/>
            <person name="Glass J.I."/>
            <person name="Rusch D."/>
            <person name="Podicherti R."/>
            <person name="Tsui H.-C.T."/>
            <person name="Winkler M.E."/>
        </authorList>
    </citation>
    <scope>NUCLEOTIDE SEQUENCE</scope>
</reference>